<evidence type="ECO:0000313" key="2">
    <source>
        <dbReference type="Proteomes" id="UP000249794"/>
    </source>
</evidence>
<evidence type="ECO:0000313" key="1">
    <source>
        <dbReference type="EMBL" id="PZO47641.1"/>
    </source>
</evidence>
<name>A0A2W4YKJ9_9CYAN</name>
<proteinExistence type="predicted"/>
<protein>
    <recommendedName>
        <fullName evidence="3">DUF4160 domain-containing protein</fullName>
    </recommendedName>
</protein>
<reference evidence="1 2" key="2">
    <citation type="submission" date="2018-06" db="EMBL/GenBank/DDBJ databases">
        <title>Metagenomic assembly of (sub)arctic Cyanobacteria and their associated microbiome from non-axenic cultures.</title>
        <authorList>
            <person name="Baurain D."/>
        </authorList>
    </citation>
    <scope>NUCLEOTIDE SEQUENCE [LARGE SCALE GENOMIC DNA]</scope>
    <source>
        <strain evidence="1">ULC027bin1</strain>
    </source>
</reference>
<dbReference type="Pfam" id="PF13711">
    <property type="entry name" value="DUF4160"/>
    <property type="match status" value="1"/>
</dbReference>
<dbReference type="AlphaFoldDB" id="A0A2W4YKJ9"/>
<organism evidence="1 2">
    <name type="scientific">Phormidesmis priestleyi</name>
    <dbReference type="NCBI Taxonomy" id="268141"/>
    <lineage>
        <taxon>Bacteria</taxon>
        <taxon>Bacillati</taxon>
        <taxon>Cyanobacteriota</taxon>
        <taxon>Cyanophyceae</taxon>
        <taxon>Leptolyngbyales</taxon>
        <taxon>Leptolyngbyaceae</taxon>
        <taxon>Phormidesmis</taxon>
    </lineage>
</organism>
<comment type="caution">
    <text evidence="1">The sequence shown here is derived from an EMBL/GenBank/DDBJ whole genome shotgun (WGS) entry which is preliminary data.</text>
</comment>
<dbReference type="Proteomes" id="UP000249794">
    <property type="component" value="Unassembled WGS sequence"/>
</dbReference>
<evidence type="ECO:0008006" key="3">
    <source>
        <dbReference type="Google" id="ProtNLM"/>
    </source>
</evidence>
<reference evidence="2" key="1">
    <citation type="submission" date="2018-04" db="EMBL/GenBank/DDBJ databases">
        <authorList>
            <person name="Cornet L."/>
        </authorList>
    </citation>
    <scope>NUCLEOTIDE SEQUENCE [LARGE SCALE GENOMIC DNA]</scope>
</reference>
<dbReference type="EMBL" id="QBMP01000266">
    <property type="protein sequence ID" value="PZO47641.1"/>
    <property type="molecule type" value="Genomic_DNA"/>
</dbReference>
<accession>A0A2W4YKJ9</accession>
<sequence length="84" mass="9320">MAEIFRSQGIKFIIYSDDHDPDHCHAKSADFEVKIDISVNGPMLMDVAAGGSKESKFQKTALKLAQTRLDELKAALEVIKDARN</sequence>
<dbReference type="InterPro" id="IPR025427">
    <property type="entry name" value="DUF4160"/>
</dbReference>
<gene>
    <name evidence="1" type="ORF">DCF15_18800</name>
</gene>